<keyword evidence="3" id="KW-1185">Reference proteome</keyword>
<evidence type="ECO:0000313" key="3">
    <source>
        <dbReference type="Proteomes" id="UP001500839"/>
    </source>
</evidence>
<feature type="domain" description="Mycothiol-dependent maleylpyruvate isomerase metal-binding" evidence="1">
    <location>
        <begin position="10"/>
        <end position="136"/>
    </location>
</feature>
<evidence type="ECO:0000313" key="2">
    <source>
        <dbReference type="EMBL" id="GAA4811797.1"/>
    </source>
</evidence>
<dbReference type="InterPro" id="IPR034660">
    <property type="entry name" value="DinB/YfiT-like"/>
</dbReference>
<proteinExistence type="predicted"/>
<dbReference type="Pfam" id="PF11716">
    <property type="entry name" value="MDMPI_N"/>
    <property type="match status" value="1"/>
</dbReference>
<dbReference type="NCBIfam" id="TIGR03083">
    <property type="entry name" value="maleylpyruvate isomerase family mycothiol-dependent enzyme"/>
    <property type="match status" value="1"/>
</dbReference>
<dbReference type="RefSeq" id="WP_200172411.1">
    <property type="nucleotide sequence ID" value="NZ_BAABKQ010000001.1"/>
</dbReference>
<dbReference type="InterPro" id="IPR024344">
    <property type="entry name" value="MDMPI_metal-binding"/>
</dbReference>
<sequence>MDVIAANLSAADTVDKVLAAVPPDAWDRTSRCQEWTLRDVAAHVVWGRDVVAAAAGGRGEIAPWGTPGTPSPGQHLGGPDPAVEFHRARQAADAAMATGGLELPGPEFLRKAKPEATAGDFATILVADLLAHAWDIGSAVGAPIEVDPGALAFALSSTSRPIRAPGMFADPVDVGPDATAYERFLGFLGRDPRPV</sequence>
<name>A0ABP9CI97_9ACTN</name>
<dbReference type="Gene3D" id="1.20.120.450">
    <property type="entry name" value="dinb family like domain"/>
    <property type="match status" value="1"/>
</dbReference>
<dbReference type="NCBIfam" id="TIGR03086">
    <property type="entry name" value="TIGR03086 family metal-binding protein"/>
    <property type="match status" value="1"/>
</dbReference>
<dbReference type="SUPFAM" id="SSF109854">
    <property type="entry name" value="DinB/YfiT-like putative metalloenzymes"/>
    <property type="match status" value="1"/>
</dbReference>
<dbReference type="EMBL" id="BAABKQ010000001">
    <property type="protein sequence ID" value="GAA4811797.1"/>
    <property type="molecule type" value="Genomic_DNA"/>
</dbReference>
<protein>
    <submittedName>
        <fullName evidence="2">TIGR03086 family metal-binding protein</fullName>
    </submittedName>
</protein>
<evidence type="ECO:0000259" key="1">
    <source>
        <dbReference type="Pfam" id="PF11716"/>
    </source>
</evidence>
<dbReference type="InterPro" id="IPR017520">
    <property type="entry name" value="CHP03086"/>
</dbReference>
<organism evidence="2 3">
    <name type="scientific">Tomitella cavernea</name>
    <dbReference type="NCBI Taxonomy" id="1387982"/>
    <lineage>
        <taxon>Bacteria</taxon>
        <taxon>Bacillati</taxon>
        <taxon>Actinomycetota</taxon>
        <taxon>Actinomycetes</taxon>
        <taxon>Mycobacteriales</taxon>
        <taxon>Tomitella</taxon>
    </lineage>
</organism>
<comment type="caution">
    <text evidence="2">The sequence shown here is derived from an EMBL/GenBank/DDBJ whole genome shotgun (WGS) entry which is preliminary data.</text>
</comment>
<dbReference type="InterPro" id="IPR017517">
    <property type="entry name" value="Maleyloyr_isom"/>
</dbReference>
<dbReference type="Proteomes" id="UP001500839">
    <property type="component" value="Unassembled WGS sequence"/>
</dbReference>
<reference evidence="3" key="1">
    <citation type="journal article" date="2019" name="Int. J. Syst. Evol. Microbiol.">
        <title>The Global Catalogue of Microorganisms (GCM) 10K type strain sequencing project: providing services to taxonomists for standard genome sequencing and annotation.</title>
        <authorList>
            <consortium name="The Broad Institute Genomics Platform"/>
            <consortium name="The Broad Institute Genome Sequencing Center for Infectious Disease"/>
            <person name="Wu L."/>
            <person name="Ma J."/>
        </authorList>
    </citation>
    <scope>NUCLEOTIDE SEQUENCE [LARGE SCALE GENOMIC DNA]</scope>
    <source>
        <strain evidence="3">JCM 18542</strain>
    </source>
</reference>
<gene>
    <name evidence="2" type="ORF">GCM10023353_15540</name>
</gene>
<accession>A0ABP9CI97</accession>